<evidence type="ECO:0000256" key="10">
    <source>
        <dbReference type="PIRSR" id="PIRSR607992-1"/>
    </source>
</evidence>
<accession>A0AAN7SVJ0</accession>
<evidence type="ECO:0000256" key="11">
    <source>
        <dbReference type="PIRSR" id="PIRSR607992-2"/>
    </source>
</evidence>
<dbReference type="EMBL" id="JAVRRJ010000008">
    <property type="protein sequence ID" value="KAK5082473.1"/>
    <property type="molecule type" value="Genomic_DNA"/>
</dbReference>
<dbReference type="Pfam" id="PF05328">
    <property type="entry name" value="CybS"/>
    <property type="match status" value="1"/>
</dbReference>
<keyword evidence="6 12" id="KW-0809">Transit peptide</keyword>
<reference evidence="13 14" key="1">
    <citation type="submission" date="2023-08" db="EMBL/GenBank/DDBJ databases">
        <title>Black Yeasts Isolated from many extreme environments.</title>
        <authorList>
            <person name="Coleine C."/>
            <person name="Stajich J.E."/>
            <person name="Selbmann L."/>
        </authorList>
    </citation>
    <scope>NUCLEOTIDE SEQUENCE [LARGE SCALE GENOMIC DNA]</scope>
    <source>
        <strain evidence="13 14">CCFEE 5910</strain>
    </source>
</reference>
<evidence type="ECO:0000313" key="13">
    <source>
        <dbReference type="EMBL" id="KAK5082473.1"/>
    </source>
</evidence>
<dbReference type="Gene3D" id="1.20.1300.10">
    <property type="entry name" value="Fumarate reductase/succinate dehydrogenase, transmembrane subunit"/>
    <property type="match status" value="1"/>
</dbReference>
<dbReference type="PANTHER" id="PTHR13337">
    <property type="entry name" value="SUCCINATE DEHYDROGENASE"/>
    <property type="match status" value="1"/>
</dbReference>
<evidence type="ECO:0000256" key="1">
    <source>
        <dbReference type="ARBA" id="ARBA00004448"/>
    </source>
</evidence>
<comment type="subcellular location">
    <subcellularLocation>
        <location evidence="1 12">Mitochondrion inner membrane</location>
        <topology evidence="1 12">Multi-pass membrane protein</topology>
    </subcellularLocation>
</comment>
<comment type="caution">
    <text evidence="13">The sequence shown here is derived from an EMBL/GenBank/DDBJ whole genome shotgun (WGS) entry which is preliminary data.</text>
</comment>
<dbReference type="GO" id="GO:0005743">
    <property type="term" value="C:mitochondrial inner membrane"/>
    <property type="evidence" value="ECO:0007669"/>
    <property type="project" value="UniProtKB-SubCell"/>
</dbReference>
<keyword evidence="7" id="KW-1133">Transmembrane helix</keyword>
<evidence type="ECO:0000256" key="9">
    <source>
        <dbReference type="ARBA" id="ARBA00023136"/>
    </source>
</evidence>
<dbReference type="GO" id="GO:0048039">
    <property type="term" value="F:ubiquinone binding"/>
    <property type="evidence" value="ECO:0007669"/>
    <property type="project" value="TreeGrafter"/>
</dbReference>
<sequence length="204" mass="22232">MASTARLGMRCARQLFQPARRVVLRPEHIRQSSPIVSRLAPFTTTTKKSILPPGPQVVHGGVNDPAPVPDPHPTHGSYHWIAERGISVLLVPLTLAPFAAGTLNPTMDAIFCGAMLIHSHLGFQSIITDYVPQWRMPGVRKAFDYLLMLATLVVGIGLYEFETNDVGITEAVKRIWRAGKNDATIEKSNLSGLGYDAKALKGQA</sequence>
<dbReference type="AlphaFoldDB" id="A0AAN7SVJ0"/>
<keyword evidence="11" id="KW-0408">Iron</keyword>
<dbReference type="GO" id="GO:0020037">
    <property type="term" value="F:heme binding"/>
    <property type="evidence" value="ECO:0007669"/>
    <property type="project" value="TreeGrafter"/>
</dbReference>
<protein>
    <recommendedName>
        <fullName evidence="12">Succinate dehydrogenase [ubiquinone] cytochrome b small subunit</fullName>
    </recommendedName>
</protein>
<evidence type="ECO:0000256" key="12">
    <source>
        <dbReference type="RuleBase" id="RU364031"/>
    </source>
</evidence>
<evidence type="ECO:0000256" key="4">
    <source>
        <dbReference type="ARBA" id="ARBA00022692"/>
    </source>
</evidence>
<dbReference type="InterPro" id="IPR034804">
    <property type="entry name" value="SQR/QFR_C/D"/>
</dbReference>
<dbReference type="CDD" id="cd03496">
    <property type="entry name" value="SQR_TypeC_CybS"/>
    <property type="match status" value="1"/>
</dbReference>
<name>A0AAN7SVJ0_9EURO</name>
<dbReference type="InterPro" id="IPR007992">
    <property type="entry name" value="CybS"/>
</dbReference>
<evidence type="ECO:0000256" key="8">
    <source>
        <dbReference type="ARBA" id="ARBA00023128"/>
    </source>
</evidence>
<feature type="binding site" description="axial binding residue" evidence="11">
    <location>
        <position position="118"/>
    </location>
    <ligand>
        <name>heme b</name>
        <dbReference type="ChEBI" id="CHEBI:60344"/>
        <note>ligand shared with SDHC</note>
    </ligand>
    <ligandPart>
        <name>Fe</name>
        <dbReference type="ChEBI" id="CHEBI:18248"/>
    </ligandPart>
</feature>
<dbReference type="Proteomes" id="UP001309876">
    <property type="component" value="Unassembled WGS sequence"/>
</dbReference>
<evidence type="ECO:0000256" key="7">
    <source>
        <dbReference type="ARBA" id="ARBA00022989"/>
    </source>
</evidence>
<dbReference type="GO" id="GO:0046872">
    <property type="term" value="F:metal ion binding"/>
    <property type="evidence" value="ECO:0007669"/>
    <property type="project" value="UniProtKB-KW"/>
</dbReference>
<proteinExistence type="inferred from homology"/>
<dbReference type="SUPFAM" id="SSF81343">
    <property type="entry name" value="Fumarate reductase respiratory complex transmembrane subunits"/>
    <property type="match status" value="1"/>
</dbReference>
<evidence type="ECO:0000256" key="3">
    <source>
        <dbReference type="ARBA" id="ARBA00022448"/>
    </source>
</evidence>
<dbReference type="GO" id="GO:0006099">
    <property type="term" value="P:tricarboxylic acid cycle"/>
    <property type="evidence" value="ECO:0007669"/>
    <property type="project" value="TreeGrafter"/>
</dbReference>
<evidence type="ECO:0000256" key="2">
    <source>
        <dbReference type="ARBA" id="ARBA00007294"/>
    </source>
</evidence>
<keyword evidence="4" id="KW-0812">Transmembrane</keyword>
<evidence type="ECO:0000256" key="6">
    <source>
        <dbReference type="ARBA" id="ARBA00022946"/>
    </source>
</evidence>
<keyword evidence="8 12" id="KW-0496">Mitochondrion</keyword>
<keyword evidence="5 12" id="KW-0999">Mitochondrion inner membrane</keyword>
<organism evidence="13 14">
    <name type="scientific">Lithohypha guttulata</name>
    <dbReference type="NCBI Taxonomy" id="1690604"/>
    <lineage>
        <taxon>Eukaryota</taxon>
        <taxon>Fungi</taxon>
        <taxon>Dikarya</taxon>
        <taxon>Ascomycota</taxon>
        <taxon>Pezizomycotina</taxon>
        <taxon>Eurotiomycetes</taxon>
        <taxon>Chaetothyriomycetidae</taxon>
        <taxon>Chaetothyriales</taxon>
        <taxon>Trichomeriaceae</taxon>
        <taxon>Lithohypha</taxon>
    </lineage>
</organism>
<keyword evidence="14" id="KW-1185">Reference proteome</keyword>
<keyword evidence="11" id="KW-0479">Metal-binding</keyword>
<feature type="binding site" evidence="10">
    <location>
        <position position="130"/>
    </location>
    <ligand>
        <name>a ubiquinone</name>
        <dbReference type="ChEBI" id="CHEBI:16389"/>
        <note>ligand shared with IP/SDHB</note>
    </ligand>
</feature>
<dbReference type="GO" id="GO:0006121">
    <property type="term" value="P:mitochondrial electron transport, succinate to ubiquinone"/>
    <property type="evidence" value="ECO:0007669"/>
    <property type="project" value="TreeGrafter"/>
</dbReference>
<evidence type="ECO:0000313" key="14">
    <source>
        <dbReference type="Proteomes" id="UP001309876"/>
    </source>
</evidence>
<keyword evidence="3" id="KW-0813">Transport</keyword>
<dbReference type="PANTHER" id="PTHR13337:SF2">
    <property type="entry name" value="SUCCINATE DEHYDROGENASE [UBIQUINONE] CYTOCHROME B SMALL SUBUNIT, MITOCHONDRIAL"/>
    <property type="match status" value="1"/>
</dbReference>
<gene>
    <name evidence="13" type="primary">SDH4</name>
    <name evidence="13" type="ORF">LTR05_007620</name>
</gene>
<evidence type="ECO:0000256" key="5">
    <source>
        <dbReference type="ARBA" id="ARBA00022792"/>
    </source>
</evidence>
<keyword evidence="9 12" id="KW-0472">Membrane</keyword>
<comment type="similarity">
    <text evidence="2 12">Belongs to the CybS family.</text>
</comment>